<dbReference type="RefSeq" id="WP_092399116.1">
    <property type="nucleotide sequence ID" value="NZ_JBANDC010000001.1"/>
</dbReference>
<gene>
    <name evidence="1" type="ORF">V8G57_00285</name>
</gene>
<dbReference type="Proteomes" id="UP001495910">
    <property type="component" value="Unassembled WGS sequence"/>
</dbReference>
<keyword evidence="2" id="KW-1185">Reference proteome</keyword>
<name>A0ABU9PP89_9BURK</name>
<evidence type="ECO:0000313" key="2">
    <source>
        <dbReference type="Proteomes" id="UP001495910"/>
    </source>
</evidence>
<accession>A0ABU9PP89</accession>
<reference evidence="1 2" key="1">
    <citation type="submission" date="2024-02" db="EMBL/GenBank/DDBJ databases">
        <title>Draft genome sequence of Collimonas sp. strain H4R21, an effective mineral-weathering bacterial strain isolated from the beech rhizosphere.</title>
        <authorList>
            <person name="Morin E."/>
            <person name="Uroz S."/>
            <person name="Leveau J.H.J."/>
            <person name="Kumar R."/>
            <person name="Rey M.W."/>
            <person name="Pham J."/>
        </authorList>
    </citation>
    <scope>NUCLEOTIDE SEQUENCE [LARGE SCALE GENOMIC DNA]</scope>
    <source>
        <strain evidence="1 2">H4R21</strain>
    </source>
</reference>
<evidence type="ECO:0000313" key="1">
    <source>
        <dbReference type="EMBL" id="MEM4985813.1"/>
    </source>
</evidence>
<organism evidence="1 2">
    <name type="scientific">Collimonas rhizosphaerae</name>
    <dbReference type="NCBI Taxonomy" id="3126357"/>
    <lineage>
        <taxon>Bacteria</taxon>
        <taxon>Pseudomonadati</taxon>
        <taxon>Pseudomonadota</taxon>
        <taxon>Betaproteobacteria</taxon>
        <taxon>Burkholderiales</taxon>
        <taxon>Oxalobacteraceae</taxon>
        <taxon>Collimonas</taxon>
    </lineage>
</organism>
<comment type="caution">
    <text evidence="1">The sequence shown here is derived from an EMBL/GenBank/DDBJ whole genome shotgun (WGS) entry which is preliminary data.</text>
</comment>
<proteinExistence type="predicted"/>
<dbReference type="EMBL" id="JBANDC010000001">
    <property type="protein sequence ID" value="MEM4985813.1"/>
    <property type="molecule type" value="Genomic_DNA"/>
</dbReference>
<protein>
    <recommendedName>
        <fullName evidence="3">XRE family transcriptional regulator</fullName>
    </recommendedName>
</protein>
<sequence>MKRKDSTEEYINNANRLLDAVTAKLGLKNDAALSRCLKVRPPVISKIRHGRVSVAASLLITMHETCDLSIAELKSFLQSNDLSSKGLA</sequence>
<evidence type="ECO:0008006" key="3">
    <source>
        <dbReference type="Google" id="ProtNLM"/>
    </source>
</evidence>